<name>A0A5N8WLK7_9ACTN</name>
<dbReference type="PANTHER" id="PTHR20935:SF0">
    <property type="entry name" value="SERINE_THREONINE-PROTEIN PHOSPHATASE PGAM5, MITOCHONDRIAL"/>
    <property type="match status" value="1"/>
</dbReference>
<keyword evidence="3" id="KW-1185">Reference proteome</keyword>
<dbReference type="Gene3D" id="3.40.50.1240">
    <property type="entry name" value="Phosphoglycerate mutase-like"/>
    <property type="match status" value="1"/>
</dbReference>
<sequence length="195" mass="21261">MATRHVYLVRHGAADPFGALTDVGARQSELVGKRLAGLPIAAVWHSPLPRAVHSAQIMGVCLPDAVVREAPELIDHIPHVPGDVPPTWAAFFDGYGAEEAEDARRRADALTGRFARPAETETHEILVTHAYQVAWLVRHALEAPPVRWLGLNCGNAALTVIEYRDGMAPTMLLYNDMGHLPVELRWTGFGAGTRP</sequence>
<dbReference type="GO" id="GO:0016787">
    <property type="term" value="F:hydrolase activity"/>
    <property type="evidence" value="ECO:0007669"/>
    <property type="project" value="UniProtKB-KW"/>
</dbReference>
<evidence type="ECO:0000313" key="2">
    <source>
        <dbReference type="EMBL" id="MPY48127.1"/>
    </source>
</evidence>
<proteinExistence type="predicted"/>
<accession>A0A5N8WLK7</accession>
<evidence type="ECO:0000313" key="3">
    <source>
        <dbReference type="Proteomes" id="UP000373149"/>
    </source>
</evidence>
<gene>
    <name evidence="2" type="ORF">FPZ41_05815</name>
</gene>
<dbReference type="PANTHER" id="PTHR20935">
    <property type="entry name" value="PHOSPHOGLYCERATE MUTASE-RELATED"/>
    <property type="match status" value="1"/>
</dbReference>
<dbReference type="CDD" id="cd07067">
    <property type="entry name" value="HP_PGM_like"/>
    <property type="match status" value="1"/>
</dbReference>
<dbReference type="AlphaFoldDB" id="A0A5N8WLK7"/>
<organism evidence="2 3">
    <name type="scientific">Streptomyces acidicola</name>
    <dbReference type="NCBI Taxonomy" id="2596892"/>
    <lineage>
        <taxon>Bacteria</taxon>
        <taxon>Bacillati</taxon>
        <taxon>Actinomycetota</taxon>
        <taxon>Actinomycetes</taxon>
        <taxon>Kitasatosporales</taxon>
        <taxon>Streptomycetaceae</taxon>
        <taxon>Streptomyces</taxon>
    </lineage>
</organism>
<protein>
    <submittedName>
        <fullName evidence="2">Histidine phosphatase family protein</fullName>
    </submittedName>
</protein>
<evidence type="ECO:0000256" key="1">
    <source>
        <dbReference type="ARBA" id="ARBA00022801"/>
    </source>
</evidence>
<reference evidence="2 3" key="1">
    <citation type="submission" date="2019-09" db="EMBL/GenBank/DDBJ databases">
        <authorList>
            <person name="Duangmal K."/>
            <person name="Teo W.F.A."/>
            <person name="Lipun K."/>
        </authorList>
    </citation>
    <scope>NUCLEOTIDE SEQUENCE [LARGE SCALE GENOMIC DNA]</scope>
    <source>
        <strain evidence="2 3">K1PN6</strain>
    </source>
</reference>
<dbReference type="InterPro" id="IPR029033">
    <property type="entry name" value="His_PPase_superfam"/>
</dbReference>
<dbReference type="InterPro" id="IPR051021">
    <property type="entry name" value="Mito_Ser/Thr_phosphatase"/>
</dbReference>
<keyword evidence="1" id="KW-0378">Hydrolase</keyword>
<dbReference type="Proteomes" id="UP000373149">
    <property type="component" value="Unassembled WGS sequence"/>
</dbReference>
<dbReference type="RefSeq" id="WP_152859790.1">
    <property type="nucleotide sequence ID" value="NZ_VMNX01000010.1"/>
</dbReference>
<comment type="caution">
    <text evidence="2">The sequence shown here is derived from an EMBL/GenBank/DDBJ whole genome shotgun (WGS) entry which is preliminary data.</text>
</comment>
<dbReference type="EMBL" id="VMNX01000010">
    <property type="protein sequence ID" value="MPY48127.1"/>
    <property type="molecule type" value="Genomic_DNA"/>
</dbReference>
<dbReference type="SUPFAM" id="SSF53254">
    <property type="entry name" value="Phosphoglycerate mutase-like"/>
    <property type="match status" value="1"/>
</dbReference>
<dbReference type="InterPro" id="IPR013078">
    <property type="entry name" value="His_Pase_superF_clade-1"/>
</dbReference>
<dbReference type="Pfam" id="PF00300">
    <property type="entry name" value="His_Phos_1"/>
    <property type="match status" value="1"/>
</dbReference>